<reference evidence="1 2" key="1">
    <citation type="submission" date="2019-08" db="EMBL/GenBank/DDBJ databases">
        <authorList>
            <person name="Peeters C."/>
        </authorList>
    </citation>
    <scope>NUCLEOTIDE SEQUENCE [LARGE SCALE GENOMIC DNA]</scope>
    <source>
        <strain evidence="1 2">LMG 20603</strain>
    </source>
</reference>
<proteinExistence type="predicted"/>
<organism evidence="1 2">
    <name type="scientific">Pandoraea bronchicola</name>
    <dbReference type="NCBI Taxonomy" id="2508287"/>
    <lineage>
        <taxon>Bacteria</taxon>
        <taxon>Pseudomonadati</taxon>
        <taxon>Pseudomonadota</taxon>
        <taxon>Betaproteobacteria</taxon>
        <taxon>Burkholderiales</taxon>
        <taxon>Burkholderiaceae</taxon>
        <taxon>Pandoraea</taxon>
    </lineage>
</organism>
<sequence>MITLPIAQRWFELKRVSDGIPLLWERQVVPLMRCNIWHVRGRDRDLVIDTGMGIASLRDAARHPYGVGIGVGIGRKSNSPVSRSRGCVRR</sequence>
<evidence type="ECO:0008006" key="3">
    <source>
        <dbReference type="Google" id="ProtNLM"/>
    </source>
</evidence>
<evidence type="ECO:0000313" key="2">
    <source>
        <dbReference type="Proteomes" id="UP000382040"/>
    </source>
</evidence>
<gene>
    <name evidence="1" type="ORF">PBR20603_03997</name>
</gene>
<dbReference type="AlphaFoldDB" id="A0A5E5BW27"/>
<dbReference type="Proteomes" id="UP000382040">
    <property type="component" value="Unassembled WGS sequence"/>
</dbReference>
<dbReference type="EMBL" id="CABPST010000013">
    <property type="protein sequence ID" value="VVE90019.1"/>
    <property type="molecule type" value="Genomic_DNA"/>
</dbReference>
<evidence type="ECO:0000313" key="1">
    <source>
        <dbReference type="EMBL" id="VVE90019.1"/>
    </source>
</evidence>
<protein>
    <recommendedName>
        <fullName evidence="3">MBL fold metallo-hydrolase</fullName>
    </recommendedName>
</protein>
<accession>A0A5E5BW27</accession>
<keyword evidence="2" id="KW-1185">Reference proteome</keyword>
<name>A0A5E5BW27_9BURK</name>